<dbReference type="AlphaFoldDB" id="A0A1G5Y029"/>
<sequence>MNYEVILTADFKKYFKRLFKKYPSLKDDLLKLIQKLELDYKIGIALGSNLFKIRLLIESKKKGKSGGARIIYYFLSPKNEIYLIHIFDKSEFENIPKDKYLEILKSIGPFS</sequence>
<accession>A0A1G5Y029</accession>
<evidence type="ECO:0000313" key="2">
    <source>
        <dbReference type="Proteomes" id="UP000198756"/>
    </source>
</evidence>
<reference evidence="2" key="1">
    <citation type="submission" date="2016-10" db="EMBL/GenBank/DDBJ databases">
        <authorList>
            <person name="Varghese N."/>
            <person name="Submissions S."/>
        </authorList>
    </citation>
    <scope>NUCLEOTIDE SEQUENCE [LARGE SCALE GENOMIC DNA]</scope>
    <source>
        <strain evidence="2">DSM 22703</strain>
    </source>
</reference>
<dbReference type="Pfam" id="PF06296">
    <property type="entry name" value="RelE"/>
    <property type="match status" value="1"/>
</dbReference>
<dbReference type="EMBL" id="FMXE01000013">
    <property type="protein sequence ID" value="SDA76043.1"/>
    <property type="molecule type" value="Genomic_DNA"/>
</dbReference>
<dbReference type="STRING" id="279824.SAMN03080617_02132"/>
<evidence type="ECO:0000313" key="1">
    <source>
        <dbReference type="EMBL" id="SDA76043.1"/>
    </source>
</evidence>
<organism evidence="1 2">
    <name type="scientific">Algoriphagus alkaliphilus</name>
    <dbReference type="NCBI Taxonomy" id="279824"/>
    <lineage>
        <taxon>Bacteria</taxon>
        <taxon>Pseudomonadati</taxon>
        <taxon>Bacteroidota</taxon>
        <taxon>Cytophagia</taxon>
        <taxon>Cytophagales</taxon>
        <taxon>Cyclobacteriaceae</taxon>
        <taxon>Algoriphagus</taxon>
    </lineage>
</organism>
<name>A0A1G5Y029_9BACT</name>
<dbReference type="OrthoDB" id="1364255at2"/>
<protein>
    <submittedName>
        <fullName evidence="1">RelE toxin of RelE / RelB toxin-antitoxin system</fullName>
    </submittedName>
</protein>
<proteinExistence type="predicted"/>
<gene>
    <name evidence="1" type="ORF">SAMN03080617_02132</name>
</gene>
<dbReference type="Proteomes" id="UP000198756">
    <property type="component" value="Unassembled WGS sequence"/>
</dbReference>
<dbReference type="InterPro" id="IPR009387">
    <property type="entry name" value="HigB-2"/>
</dbReference>
<dbReference type="RefSeq" id="WP_092729927.1">
    <property type="nucleotide sequence ID" value="NZ_FMXE01000013.1"/>
</dbReference>
<keyword evidence="2" id="KW-1185">Reference proteome</keyword>